<feature type="compositionally biased region" description="Polar residues" evidence="1">
    <location>
        <begin position="136"/>
        <end position="150"/>
    </location>
</feature>
<proteinExistence type="predicted"/>
<sequence>MDVRPWSDSEKRYVLAEAIKCSQVPFDSLFNFVKSQFPVTAWPWEDMLLPNGRTLKQCKEAFEDPRLGSSVPDFQHQVQSQVQSLSPSLPVPTSSATSSGAKRKSNYDSYSPGHPLKRRQSIADPITTARDIRPKPSNTGSHLSQPTFSTPEPKKRGRPSKKDAERKQQEMIARGDILPPVSSVLGYQPSVEDGSIPGYAPILPALTPALHYAPYKPISEAPIHKDIPDSAGSSGKRRRPKALPKSSKTAAKQPGESSFNANPTIDSKVESEETQTITSAATPESVPVASLIEAAKIVPSNFPVTATATELPTATPLPSEQAPDA</sequence>
<dbReference type="AlphaFoldDB" id="A0A1E1K6A2"/>
<organism evidence="2 3">
    <name type="scientific">Rhynchosporium graminicola</name>
    <dbReference type="NCBI Taxonomy" id="2792576"/>
    <lineage>
        <taxon>Eukaryota</taxon>
        <taxon>Fungi</taxon>
        <taxon>Dikarya</taxon>
        <taxon>Ascomycota</taxon>
        <taxon>Pezizomycotina</taxon>
        <taxon>Leotiomycetes</taxon>
        <taxon>Helotiales</taxon>
        <taxon>Ploettnerulaceae</taxon>
        <taxon>Rhynchosporium</taxon>
    </lineage>
</organism>
<evidence type="ECO:0000313" key="2">
    <source>
        <dbReference type="EMBL" id="CZS93595.1"/>
    </source>
</evidence>
<accession>A0A1E1K6A2</accession>
<feature type="compositionally biased region" description="Low complexity" evidence="1">
    <location>
        <begin position="77"/>
        <end position="99"/>
    </location>
</feature>
<dbReference type="InParanoid" id="A0A1E1K6A2"/>
<feature type="compositionally biased region" description="Polar residues" evidence="1">
    <location>
        <begin position="246"/>
        <end position="265"/>
    </location>
</feature>
<evidence type="ECO:0000256" key="1">
    <source>
        <dbReference type="SAM" id="MobiDB-lite"/>
    </source>
</evidence>
<gene>
    <name evidence="2" type="ORF">RCO7_09500</name>
</gene>
<keyword evidence="3" id="KW-1185">Reference proteome</keyword>
<protein>
    <recommendedName>
        <fullName evidence="4">Myb-like domain-containing protein</fullName>
    </recommendedName>
</protein>
<comment type="caution">
    <text evidence="2">The sequence shown here is derived from an EMBL/GenBank/DDBJ whole genome shotgun (WGS) entry which is preliminary data.</text>
</comment>
<evidence type="ECO:0008006" key="4">
    <source>
        <dbReference type="Google" id="ProtNLM"/>
    </source>
</evidence>
<feature type="region of interest" description="Disordered" evidence="1">
    <location>
        <begin position="220"/>
        <end position="285"/>
    </location>
</feature>
<dbReference type="EMBL" id="FJUW01000007">
    <property type="protein sequence ID" value="CZS93595.1"/>
    <property type="molecule type" value="Genomic_DNA"/>
</dbReference>
<name>A0A1E1K6A2_9HELO</name>
<dbReference type="STRING" id="914237.A0A1E1K6A2"/>
<evidence type="ECO:0000313" key="3">
    <source>
        <dbReference type="Proteomes" id="UP000178129"/>
    </source>
</evidence>
<feature type="region of interest" description="Disordered" evidence="1">
    <location>
        <begin position="76"/>
        <end position="181"/>
    </location>
</feature>
<dbReference type="Proteomes" id="UP000178129">
    <property type="component" value="Unassembled WGS sequence"/>
</dbReference>
<feature type="compositionally biased region" description="Basic and acidic residues" evidence="1">
    <location>
        <begin position="160"/>
        <end position="169"/>
    </location>
</feature>
<reference evidence="3" key="1">
    <citation type="submission" date="2016-03" db="EMBL/GenBank/DDBJ databases">
        <authorList>
            <person name="Ploux O."/>
        </authorList>
    </citation>
    <scope>NUCLEOTIDE SEQUENCE [LARGE SCALE GENOMIC DNA]</scope>
    <source>
        <strain evidence="3">UK7</strain>
    </source>
</reference>